<gene>
    <name evidence="1" type="ORF">J1605_011694</name>
</gene>
<reference evidence="1 2" key="1">
    <citation type="submission" date="2022-11" db="EMBL/GenBank/DDBJ databases">
        <title>Whole genome sequence of Eschrichtius robustus ER-17-0199.</title>
        <authorList>
            <person name="Bruniche-Olsen A."/>
            <person name="Black A.N."/>
            <person name="Fields C.J."/>
            <person name="Walden K."/>
            <person name="Dewoody J.A."/>
        </authorList>
    </citation>
    <scope>NUCLEOTIDE SEQUENCE [LARGE SCALE GENOMIC DNA]</scope>
    <source>
        <strain evidence="1">ER-17-0199</strain>
        <tissue evidence="1">Blubber</tissue>
    </source>
</reference>
<protein>
    <submittedName>
        <fullName evidence="1">Uncharacterized protein</fullName>
    </submittedName>
</protein>
<proteinExistence type="predicted"/>
<evidence type="ECO:0000313" key="2">
    <source>
        <dbReference type="Proteomes" id="UP001159641"/>
    </source>
</evidence>
<organism evidence="1 2">
    <name type="scientific">Eschrichtius robustus</name>
    <name type="common">California gray whale</name>
    <name type="synonym">Eschrichtius gibbosus</name>
    <dbReference type="NCBI Taxonomy" id="9764"/>
    <lineage>
        <taxon>Eukaryota</taxon>
        <taxon>Metazoa</taxon>
        <taxon>Chordata</taxon>
        <taxon>Craniata</taxon>
        <taxon>Vertebrata</taxon>
        <taxon>Euteleostomi</taxon>
        <taxon>Mammalia</taxon>
        <taxon>Eutheria</taxon>
        <taxon>Laurasiatheria</taxon>
        <taxon>Artiodactyla</taxon>
        <taxon>Whippomorpha</taxon>
        <taxon>Cetacea</taxon>
        <taxon>Mysticeti</taxon>
        <taxon>Eschrichtiidae</taxon>
        <taxon>Eschrichtius</taxon>
    </lineage>
</organism>
<dbReference type="EMBL" id="JAIQCJ010002160">
    <property type="protein sequence ID" value="KAJ8780430.1"/>
    <property type="molecule type" value="Genomic_DNA"/>
</dbReference>
<sequence length="231" mass="25806">MAVCQLRHGLRIDIIMASDLDYYRILRLHGFVHRTLPSAVDILKFQCQELEKKGCLCQSKSTWSFLVVIQGFTASGGTAFSTQKAQKNGSHTSVVHLLTEACLLKQESQDIQARFIVKPKHSARIQARNQWGKISFVQFLTENCLKIFGEDITSLFEESSVSCDTSDITDNSEKAAVTTKQPLESKPVRVIVIYKKAQLQDDAKAPSSMGPPSYLSTIFSVPEDDNLHDHT</sequence>
<name>A0AB34GP46_ESCRO</name>
<comment type="caution">
    <text evidence="1">The sequence shown here is derived from an EMBL/GenBank/DDBJ whole genome shotgun (WGS) entry which is preliminary data.</text>
</comment>
<keyword evidence="2" id="KW-1185">Reference proteome</keyword>
<dbReference type="AlphaFoldDB" id="A0AB34GP46"/>
<dbReference type="Proteomes" id="UP001159641">
    <property type="component" value="Unassembled WGS sequence"/>
</dbReference>
<evidence type="ECO:0000313" key="1">
    <source>
        <dbReference type="EMBL" id="KAJ8780430.1"/>
    </source>
</evidence>
<accession>A0AB34GP46</accession>